<dbReference type="PANTHER" id="PTHR42928">
    <property type="entry name" value="TRICARBOXYLATE-BINDING PROTEIN"/>
    <property type="match status" value="1"/>
</dbReference>
<evidence type="ECO:0000313" key="4">
    <source>
        <dbReference type="Proteomes" id="UP000264036"/>
    </source>
</evidence>
<dbReference type="InterPro" id="IPR005064">
    <property type="entry name" value="BUG"/>
</dbReference>
<comment type="caution">
    <text evidence="3">The sequence shown here is derived from an EMBL/GenBank/DDBJ whole genome shotgun (WGS) entry which is preliminary data.</text>
</comment>
<dbReference type="Proteomes" id="UP000264036">
    <property type="component" value="Unassembled WGS sequence"/>
</dbReference>
<dbReference type="AlphaFoldDB" id="A0A356LC21"/>
<dbReference type="Gene3D" id="3.40.190.10">
    <property type="entry name" value="Periplasmic binding protein-like II"/>
    <property type="match status" value="1"/>
</dbReference>
<dbReference type="PIRSF" id="PIRSF017082">
    <property type="entry name" value="YflP"/>
    <property type="match status" value="1"/>
</dbReference>
<name>A0A356LC21_9BURK</name>
<dbReference type="EMBL" id="DOEK01000004">
    <property type="protein sequence ID" value="HBP28369.1"/>
    <property type="molecule type" value="Genomic_DNA"/>
</dbReference>
<feature type="signal peptide" evidence="2">
    <location>
        <begin position="1"/>
        <end position="23"/>
    </location>
</feature>
<protein>
    <submittedName>
        <fullName evidence="3">LacI family transcriptional regulator</fullName>
    </submittedName>
</protein>
<dbReference type="PANTHER" id="PTHR42928:SF5">
    <property type="entry name" value="BLR1237 PROTEIN"/>
    <property type="match status" value="1"/>
</dbReference>
<dbReference type="Pfam" id="PF03401">
    <property type="entry name" value="TctC"/>
    <property type="match status" value="1"/>
</dbReference>
<keyword evidence="2" id="KW-0732">Signal</keyword>
<dbReference type="SUPFAM" id="SSF53850">
    <property type="entry name" value="Periplasmic binding protein-like II"/>
    <property type="match status" value="1"/>
</dbReference>
<proteinExistence type="inferred from homology"/>
<comment type="similarity">
    <text evidence="1">Belongs to the UPF0065 (bug) family.</text>
</comment>
<reference evidence="3 4" key="1">
    <citation type="journal article" date="2018" name="Nat. Biotechnol.">
        <title>A standardized bacterial taxonomy based on genome phylogeny substantially revises the tree of life.</title>
        <authorList>
            <person name="Parks D.H."/>
            <person name="Chuvochina M."/>
            <person name="Waite D.W."/>
            <person name="Rinke C."/>
            <person name="Skarshewski A."/>
            <person name="Chaumeil P.A."/>
            <person name="Hugenholtz P."/>
        </authorList>
    </citation>
    <scope>NUCLEOTIDE SEQUENCE [LARGE SCALE GENOMIC DNA]</scope>
    <source>
        <strain evidence="3">UBA10707</strain>
    </source>
</reference>
<dbReference type="InterPro" id="IPR042100">
    <property type="entry name" value="Bug_dom1"/>
</dbReference>
<dbReference type="Gene3D" id="3.40.190.150">
    <property type="entry name" value="Bordetella uptake gene, domain 1"/>
    <property type="match status" value="1"/>
</dbReference>
<evidence type="ECO:0000313" key="3">
    <source>
        <dbReference type="EMBL" id="HBP28369.1"/>
    </source>
</evidence>
<gene>
    <name evidence="3" type="ORF">DD666_03005</name>
</gene>
<feature type="chain" id="PRO_5016703191" evidence="2">
    <location>
        <begin position="24"/>
        <end position="324"/>
    </location>
</feature>
<sequence length="324" mass="34407">MMKTGSKLILALACVLAVPTAHAQAYPTRAVKLIVPFPPGGGTDYIARELALHMGKQKNWNVVVENRPGAGGSVGLGSAANAKPDGYTIVLGQTSNLAILPTLQPKIQYDPVSSFTPVALVAEAPLVFVGPKQATYSNAQQFIEQVKAAPPNSMNFGIPGIGTVAHLTSVLFQQKSGIKIENIPYKGAADGIPSLIGNQIQAYMSSASTLTGAIEDKQIKPLGVTSLTRMKTLPDVPTLDESGFKGFNATTWFGILVPAATAREIVDVLDQAIRTAMDDKKFQEQIENSGAMLVDGDQRSFAERIKTDTAMWADVIKTANISLK</sequence>
<dbReference type="CDD" id="cd07012">
    <property type="entry name" value="PBP2_Bug_TTT"/>
    <property type="match status" value="1"/>
</dbReference>
<evidence type="ECO:0000256" key="2">
    <source>
        <dbReference type="SAM" id="SignalP"/>
    </source>
</evidence>
<evidence type="ECO:0000256" key="1">
    <source>
        <dbReference type="ARBA" id="ARBA00006987"/>
    </source>
</evidence>
<organism evidence="3 4">
    <name type="scientific">Advenella kashmirensis</name>
    <dbReference type="NCBI Taxonomy" id="310575"/>
    <lineage>
        <taxon>Bacteria</taxon>
        <taxon>Pseudomonadati</taxon>
        <taxon>Pseudomonadota</taxon>
        <taxon>Betaproteobacteria</taxon>
        <taxon>Burkholderiales</taxon>
        <taxon>Alcaligenaceae</taxon>
    </lineage>
</organism>
<accession>A0A356LC21</accession>